<evidence type="ECO:0000256" key="2">
    <source>
        <dbReference type="ARBA" id="ARBA00022741"/>
    </source>
</evidence>
<name>F8ANW7_METOI</name>
<evidence type="ECO:0000256" key="1">
    <source>
        <dbReference type="ARBA" id="ARBA00022723"/>
    </source>
</evidence>
<accession>F8ANW7</accession>
<keyword evidence="3 4" id="KW-0067">ATP-binding</keyword>
<dbReference type="InterPro" id="IPR013815">
    <property type="entry name" value="ATP_grasp_subdomain_1"/>
</dbReference>
<keyword evidence="2 4" id="KW-0547">Nucleotide-binding</keyword>
<protein>
    <submittedName>
        <fullName evidence="6">Alpha-L-glutamate ligase, RimK family</fullName>
    </submittedName>
</protein>
<dbReference type="NCBIfam" id="TIGR00768">
    <property type="entry name" value="rimK_fam"/>
    <property type="match status" value="1"/>
</dbReference>
<feature type="domain" description="ATP-grasp" evidence="5">
    <location>
        <begin position="104"/>
        <end position="286"/>
    </location>
</feature>
<dbReference type="Proteomes" id="UP000009296">
    <property type="component" value="Chromosome"/>
</dbReference>
<dbReference type="SUPFAM" id="SSF56059">
    <property type="entry name" value="Glutathione synthetase ATP-binding domain-like"/>
    <property type="match status" value="1"/>
</dbReference>
<dbReference type="GO" id="GO:0005524">
    <property type="term" value="F:ATP binding"/>
    <property type="evidence" value="ECO:0007669"/>
    <property type="project" value="UniProtKB-UniRule"/>
</dbReference>
<dbReference type="Gene3D" id="3.30.470.20">
    <property type="entry name" value="ATP-grasp fold, B domain"/>
    <property type="match status" value="1"/>
</dbReference>
<dbReference type="GO" id="GO:0018169">
    <property type="term" value="F:ribosomal S6-glutamic acid ligase activity"/>
    <property type="evidence" value="ECO:0007669"/>
    <property type="project" value="TreeGrafter"/>
</dbReference>
<dbReference type="Gene3D" id="3.40.50.20">
    <property type="match status" value="1"/>
</dbReference>
<dbReference type="AlphaFoldDB" id="F8ANW7"/>
<dbReference type="eggNOG" id="arCOG01589">
    <property type="taxonomic scope" value="Archaea"/>
</dbReference>
<dbReference type="GO" id="GO:0046872">
    <property type="term" value="F:metal ion binding"/>
    <property type="evidence" value="ECO:0007669"/>
    <property type="project" value="UniProtKB-KW"/>
</dbReference>
<dbReference type="STRING" id="647113.Metok_1139"/>
<evidence type="ECO:0000259" key="5">
    <source>
        <dbReference type="PROSITE" id="PS50975"/>
    </source>
</evidence>
<dbReference type="HOGENOM" id="CLU_054353_2_1_2"/>
<evidence type="ECO:0000313" key="6">
    <source>
        <dbReference type="EMBL" id="AEH07108.1"/>
    </source>
</evidence>
<organism evidence="6 7">
    <name type="scientific">Methanothermococcus okinawensis (strain DSM 14208 / JCM 11175 / IH1)</name>
    <dbReference type="NCBI Taxonomy" id="647113"/>
    <lineage>
        <taxon>Archaea</taxon>
        <taxon>Methanobacteriati</taxon>
        <taxon>Methanobacteriota</taxon>
        <taxon>Methanomada group</taxon>
        <taxon>Methanococci</taxon>
        <taxon>Methanococcales</taxon>
        <taxon>Methanococcaceae</taxon>
        <taxon>Methanothermococcus</taxon>
    </lineage>
</organism>
<evidence type="ECO:0000256" key="3">
    <source>
        <dbReference type="ARBA" id="ARBA00022840"/>
    </source>
</evidence>
<sequence>MLVGGNIKIAILCHKKTPENMMIYEKLKDNHDVSFLDSLNVVFGLKNNKNNNYDYDLIISRVERDYLLEGIYALKYIESIANENNIKIINSSECIEVCQNKYLTYIKLKELMPESFLTYTGDFENIKNTLKNNNFEFPVVVKPIYGGYGNGVLRIGSMDELKNIFEILKFNKREIFIQKYIPYKHDIRALVVGDKIIGAMERIPKNDWRANYSLGAEIKRFDLDAEVKNMVLKSVKKVSAGIVGVDILIDENNKPYILEMNITPQFRGIMHFVDVPEEILKYIEKI</sequence>
<dbReference type="EMBL" id="CP002792">
    <property type="protein sequence ID" value="AEH07108.1"/>
    <property type="molecule type" value="Genomic_DNA"/>
</dbReference>
<evidence type="ECO:0000256" key="4">
    <source>
        <dbReference type="PROSITE-ProRule" id="PRU00409"/>
    </source>
</evidence>
<dbReference type="Gene3D" id="3.30.1490.20">
    <property type="entry name" value="ATP-grasp fold, A domain"/>
    <property type="match status" value="1"/>
</dbReference>
<dbReference type="GeneID" id="10773295"/>
<dbReference type="PANTHER" id="PTHR21621">
    <property type="entry name" value="RIBOSOMAL PROTEIN S6 MODIFICATION PROTEIN"/>
    <property type="match status" value="1"/>
</dbReference>
<dbReference type="GO" id="GO:0005737">
    <property type="term" value="C:cytoplasm"/>
    <property type="evidence" value="ECO:0007669"/>
    <property type="project" value="TreeGrafter"/>
</dbReference>
<dbReference type="PANTHER" id="PTHR21621:SF0">
    <property type="entry name" value="BETA-CITRYLGLUTAMATE SYNTHASE B-RELATED"/>
    <property type="match status" value="1"/>
</dbReference>
<dbReference type="Pfam" id="PF08443">
    <property type="entry name" value="RimK"/>
    <property type="match status" value="1"/>
</dbReference>
<gene>
    <name evidence="6" type="ordered locus">Metok_1139</name>
</gene>
<reference evidence="6" key="1">
    <citation type="submission" date="2011-05" db="EMBL/GenBank/DDBJ databases">
        <title>Complete sequence of chromosome of Methanothermococcus okinawensis IH1.</title>
        <authorList>
            <consortium name="US DOE Joint Genome Institute"/>
            <person name="Lucas S."/>
            <person name="Han J."/>
            <person name="Lapidus A."/>
            <person name="Cheng J.-F."/>
            <person name="Goodwin L."/>
            <person name="Pitluck S."/>
            <person name="Peters L."/>
            <person name="Mikhailova N."/>
            <person name="Held B."/>
            <person name="Han C."/>
            <person name="Tapia R."/>
            <person name="Land M."/>
            <person name="Hauser L."/>
            <person name="Kyrpides N."/>
            <person name="Ivanova N."/>
            <person name="Pagani I."/>
            <person name="Sieprawska-Lupa M."/>
            <person name="Takai K."/>
            <person name="Miyazaki J."/>
            <person name="Whitman W."/>
            <person name="Woyke T."/>
        </authorList>
    </citation>
    <scope>NUCLEOTIDE SEQUENCE</scope>
    <source>
        <strain evidence="6">IH1</strain>
    </source>
</reference>
<dbReference type="GO" id="GO:0009432">
    <property type="term" value="P:SOS response"/>
    <property type="evidence" value="ECO:0007669"/>
    <property type="project" value="TreeGrafter"/>
</dbReference>
<dbReference type="RefSeq" id="WP_013867292.1">
    <property type="nucleotide sequence ID" value="NC_015636.1"/>
</dbReference>
<dbReference type="InterPro" id="IPR011761">
    <property type="entry name" value="ATP-grasp"/>
</dbReference>
<keyword evidence="7" id="KW-1185">Reference proteome</keyword>
<keyword evidence="6" id="KW-0436">Ligase</keyword>
<dbReference type="InterPro" id="IPR004666">
    <property type="entry name" value="Rp_bS6_RimK/Lys_biosynth_LsyX"/>
</dbReference>
<evidence type="ECO:0000313" key="7">
    <source>
        <dbReference type="Proteomes" id="UP000009296"/>
    </source>
</evidence>
<proteinExistence type="predicted"/>
<dbReference type="PROSITE" id="PS50975">
    <property type="entry name" value="ATP_GRASP"/>
    <property type="match status" value="1"/>
</dbReference>
<keyword evidence="1" id="KW-0479">Metal-binding</keyword>
<dbReference type="InterPro" id="IPR013651">
    <property type="entry name" value="ATP-grasp_RimK-type"/>
</dbReference>
<dbReference type="KEGG" id="mok:Metok_1139"/>